<keyword evidence="14" id="KW-1185">Reference proteome</keyword>
<evidence type="ECO:0000313" key="15">
    <source>
        <dbReference type="WBParaSite" id="DME_0000166101-mRNA-1"/>
    </source>
</evidence>
<evidence type="ECO:0000256" key="1">
    <source>
        <dbReference type="ARBA" id="ARBA00004227"/>
    </source>
</evidence>
<dbReference type="OrthoDB" id="9974421at2759"/>
<keyword evidence="3" id="KW-0732">Signal</keyword>
<evidence type="ECO:0000256" key="7">
    <source>
        <dbReference type="ARBA" id="ARBA00023180"/>
    </source>
</evidence>
<keyword evidence="5 9" id="KW-0442">Lipid degradation</keyword>
<keyword evidence="8" id="KW-0458">Lysosome</keyword>
<keyword evidence="7" id="KW-0325">Glycoprotein</keyword>
<dbReference type="SUPFAM" id="SSF53474">
    <property type="entry name" value="alpha/beta-Hydrolases"/>
    <property type="match status" value="1"/>
</dbReference>
<proteinExistence type="inferred from homology"/>
<dbReference type="EMBL" id="UYYG01001154">
    <property type="protein sequence ID" value="VDN56048.1"/>
    <property type="molecule type" value="Genomic_DNA"/>
</dbReference>
<feature type="active site" description="Nucleophile" evidence="10">
    <location>
        <position position="160"/>
    </location>
</feature>
<keyword evidence="6" id="KW-0443">Lipid metabolism</keyword>
<evidence type="ECO:0000256" key="5">
    <source>
        <dbReference type="ARBA" id="ARBA00022963"/>
    </source>
</evidence>
<keyword evidence="4 9" id="KW-0378">Hydrolase</keyword>
<accession>A0A0N4U4F4</accession>
<dbReference type="STRING" id="318479.A0A0N4U4F4"/>
<organism evidence="13 15">
    <name type="scientific">Dracunculus medinensis</name>
    <name type="common">Guinea worm</name>
    <dbReference type="NCBI Taxonomy" id="318479"/>
    <lineage>
        <taxon>Eukaryota</taxon>
        <taxon>Metazoa</taxon>
        <taxon>Ecdysozoa</taxon>
        <taxon>Nematoda</taxon>
        <taxon>Chromadorea</taxon>
        <taxon>Rhabditida</taxon>
        <taxon>Spirurina</taxon>
        <taxon>Dracunculoidea</taxon>
        <taxon>Dracunculidae</taxon>
        <taxon>Dracunculus</taxon>
    </lineage>
</organism>
<dbReference type="GO" id="GO:0043202">
    <property type="term" value="C:lysosomal lumen"/>
    <property type="evidence" value="ECO:0007669"/>
    <property type="project" value="UniProtKB-SubCell"/>
</dbReference>
<evidence type="ECO:0000313" key="14">
    <source>
        <dbReference type="Proteomes" id="UP000274756"/>
    </source>
</evidence>
<evidence type="ECO:0000256" key="10">
    <source>
        <dbReference type="PIRSR" id="PIRSR000862-1"/>
    </source>
</evidence>
<evidence type="ECO:0000256" key="3">
    <source>
        <dbReference type="ARBA" id="ARBA00022729"/>
    </source>
</evidence>
<dbReference type="Pfam" id="PF04083">
    <property type="entry name" value="Abhydro_lipase"/>
    <property type="match status" value="1"/>
</dbReference>
<dbReference type="Proteomes" id="UP000038040">
    <property type="component" value="Unplaced"/>
</dbReference>
<evidence type="ECO:0000256" key="8">
    <source>
        <dbReference type="ARBA" id="ARBA00023228"/>
    </source>
</evidence>
<evidence type="ECO:0000256" key="9">
    <source>
        <dbReference type="PIRNR" id="PIRNR000862"/>
    </source>
</evidence>
<dbReference type="PANTHER" id="PTHR11005">
    <property type="entry name" value="LYSOSOMAL ACID LIPASE-RELATED"/>
    <property type="match status" value="1"/>
</dbReference>
<evidence type="ECO:0000313" key="12">
    <source>
        <dbReference type="EMBL" id="VDN56048.1"/>
    </source>
</evidence>
<feature type="domain" description="Partial AB-hydrolase lipase" evidence="11">
    <location>
        <begin position="22"/>
        <end position="84"/>
    </location>
</feature>
<comment type="subcellular location">
    <subcellularLocation>
        <location evidence="1">Lysosome lumen</location>
    </subcellularLocation>
</comment>
<comment type="similarity">
    <text evidence="2 9">Belongs to the AB hydrolase superfamily. Lipase family.</text>
</comment>
<evidence type="ECO:0000256" key="4">
    <source>
        <dbReference type="ARBA" id="ARBA00022801"/>
    </source>
</evidence>
<dbReference type="GO" id="GO:0016788">
    <property type="term" value="F:hydrolase activity, acting on ester bonds"/>
    <property type="evidence" value="ECO:0007669"/>
    <property type="project" value="InterPro"/>
</dbReference>
<evidence type="ECO:0000256" key="6">
    <source>
        <dbReference type="ARBA" id="ARBA00023098"/>
    </source>
</evidence>
<feature type="active site" description="Charge relay system" evidence="10">
    <location>
        <position position="334"/>
    </location>
</feature>
<evidence type="ECO:0000313" key="13">
    <source>
        <dbReference type="Proteomes" id="UP000038040"/>
    </source>
</evidence>
<dbReference type="PIRSF" id="PIRSF000862">
    <property type="entry name" value="Steryl_ester_lip"/>
    <property type="match status" value="1"/>
</dbReference>
<dbReference type="FunFam" id="3.40.50.1820:FF:000021">
    <property type="entry name" value="Lipase"/>
    <property type="match status" value="1"/>
</dbReference>
<dbReference type="AlphaFoldDB" id="A0A0N4U4F4"/>
<protein>
    <recommendedName>
        <fullName evidence="9">Lipase</fullName>
    </recommendedName>
</protein>
<dbReference type="InterPro" id="IPR029058">
    <property type="entry name" value="AB_hydrolase_fold"/>
</dbReference>
<reference evidence="15" key="1">
    <citation type="submission" date="2017-02" db="UniProtKB">
        <authorList>
            <consortium name="WormBaseParasite"/>
        </authorList>
    </citation>
    <scope>IDENTIFICATION</scope>
</reference>
<reference evidence="12 14" key="2">
    <citation type="submission" date="2018-11" db="EMBL/GenBank/DDBJ databases">
        <authorList>
            <consortium name="Pathogen Informatics"/>
        </authorList>
    </citation>
    <scope>NUCLEOTIDE SEQUENCE [LARGE SCALE GENOMIC DNA]</scope>
</reference>
<name>A0A0N4U4F4_DRAME</name>
<feature type="active site" description="Charge relay system" evidence="10">
    <location>
        <position position="366"/>
    </location>
</feature>
<evidence type="ECO:0000256" key="2">
    <source>
        <dbReference type="ARBA" id="ARBA00010701"/>
    </source>
</evidence>
<dbReference type="InterPro" id="IPR006693">
    <property type="entry name" value="AB_hydrolase_lipase"/>
</dbReference>
<dbReference type="Proteomes" id="UP000274756">
    <property type="component" value="Unassembled WGS sequence"/>
</dbReference>
<sequence>MRGNCNSLRPNYLGDVEAHMTVPEIINRWGYPVETHTVTTEDGYILVMHRIPHGQKESRNSSVSKPIIFLQHGLLCTSSVWIMNQPHQSAAFIFADLGFDVWMGNNRGNTYSRKHLKYSARNRQYWHFTWSEMAKYDMLAMINGVLKWTNRSHLYYVGHSQGTLTMFTKLSEDEHLNKKVKIFFALAPVGTIAHVKGLFSVLGNSMYRQFQIFSLLFGDTEFLPNNFITRLITKFICGIASKKPLCENFIFMLSGPDSHQLNKSRIGVYLSHNPAGTSTRNMWHIAQMVRHGKHSAFDYIFPALNKKFYGTSEPPTYNISTITTEMHLYYSDEDWISTGTDVRNYLLTNLPSAYLKSVNKLKDFNHNDFLWGWRAPKEIYLPIAKQIWSDYSKNNGTAEENCNKIVQLTDNH</sequence>
<dbReference type="Gene3D" id="3.40.50.1820">
    <property type="entry name" value="alpha/beta hydrolase"/>
    <property type="match status" value="1"/>
</dbReference>
<dbReference type="WBParaSite" id="DME_0000166101-mRNA-1">
    <property type="protein sequence ID" value="DME_0000166101-mRNA-1"/>
    <property type="gene ID" value="DME_0000166101"/>
</dbReference>
<evidence type="ECO:0000259" key="11">
    <source>
        <dbReference type="Pfam" id="PF04083"/>
    </source>
</evidence>
<dbReference type="GO" id="GO:0016042">
    <property type="term" value="P:lipid catabolic process"/>
    <property type="evidence" value="ECO:0007669"/>
    <property type="project" value="UniProtKB-KW"/>
</dbReference>
<dbReference type="InterPro" id="IPR025483">
    <property type="entry name" value="Lipase_euk"/>
</dbReference>
<gene>
    <name evidence="12" type="ORF">DME_LOCUS6021</name>
</gene>